<proteinExistence type="predicted"/>
<dbReference type="PANTHER" id="PTHR39741:SF14">
    <property type="entry name" value="F-BOX DOMAIN-CONTAINING PROTEIN"/>
    <property type="match status" value="1"/>
</dbReference>
<name>A0A2G9HFH4_9LAMI</name>
<dbReference type="InterPro" id="IPR055336">
    <property type="entry name" value="At4g00755-like"/>
</dbReference>
<dbReference type="PANTHER" id="PTHR39741">
    <property type="entry name" value="F-BOX DOMAIN CONTAINING PROTEIN, EXPRESSED"/>
    <property type="match status" value="1"/>
</dbReference>
<evidence type="ECO:0000313" key="1">
    <source>
        <dbReference type="EMBL" id="PIN16248.1"/>
    </source>
</evidence>
<dbReference type="AlphaFoldDB" id="A0A2G9HFH4"/>
<dbReference type="InterPro" id="IPR036047">
    <property type="entry name" value="F-box-like_dom_sf"/>
</dbReference>
<dbReference type="Gene3D" id="1.20.1280.50">
    <property type="match status" value="1"/>
</dbReference>
<keyword evidence="2" id="KW-1185">Reference proteome</keyword>
<evidence type="ECO:0008006" key="3">
    <source>
        <dbReference type="Google" id="ProtNLM"/>
    </source>
</evidence>
<dbReference type="STRING" id="429701.A0A2G9HFH4"/>
<sequence>MAPRRNTSIDFVEYLQFDLVMIIMSLPDDPIDIIRASVVSRAWHHFVINNSFLKNLCIKKAPAISTIDSVMVQEDGALTIIDYRSRHPLTFEILKKDHIMYSYLLEALSKSSIAPSDAVECVVGASSTQSYPEESVVNVVLPSINYSWGDSYWSSTGCHDRNVPEKIMFKLYGDVCIVTEIEIQPFQRLDHQVYSANSVRLRMGHPKSYNDLRPNVESLPFREINDDNYVWTYTSPEFPMLEEASLQSFCLPEPALCIGGYLLIELLGRAQKDPINGLYYICLGHVRILGHWLLPAFDIEMGLSGSISLKYHPNAVEDALDFLPYDDEENEDEEFFDLVDSEEDRPMLVVQLENMINIRRFE</sequence>
<evidence type="ECO:0000313" key="2">
    <source>
        <dbReference type="Proteomes" id="UP000231279"/>
    </source>
</evidence>
<protein>
    <recommendedName>
        <fullName evidence="3">F-box domain-containing protein</fullName>
    </recommendedName>
</protein>
<dbReference type="Proteomes" id="UP000231279">
    <property type="component" value="Unassembled WGS sequence"/>
</dbReference>
<accession>A0A2G9HFH4</accession>
<organism evidence="1 2">
    <name type="scientific">Handroanthus impetiginosus</name>
    <dbReference type="NCBI Taxonomy" id="429701"/>
    <lineage>
        <taxon>Eukaryota</taxon>
        <taxon>Viridiplantae</taxon>
        <taxon>Streptophyta</taxon>
        <taxon>Embryophyta</taxon>
        <taxon>Tracheophyta</taxon>
        <taxon>Spermatophyta</taxon>
        <taxon>Magnoliopsida</taxon>
        <taxon>eudicotyledons</taxon>
        <taxon>Gunneridae</taxon>
        <taxon>Pentapetalae</taxon>
        <taxon>asterids</taxon>
        <taxon>lamiids</taxon>
        <taxon>Lamiales</taxon>
        <taxon>Bignoniaceae</taxon>
        <taxon>Crescentiina</taxon>
        <taxon>Tabebuia alliance</taxon>
        <taxon>Handroanthus</taxon>
    </lineage>
</organism>
<dbReference type="SUPFAM" id="SSF81383">
    <property type="entry name" value="F-box domain"/>
    <property type="match status" value="1"/>
</dbReference>
<reference evidence="2" key="1">
    <citation type="journal article" date="2018" name="Gigascience">
        <title>Genome assembly of the Pink Ipe (Handroanthus impetiginosus, Bignoniaceae), a highly valued, ecologically keystone Neotropical timber forest tree.</title>
        <authorList>
            <person name="Silva-Junior O.B."/>
            <person name="Grattapaglia D."/>
            <person name="Novaes E."/>
            <person name="Collevatti R.G."/>
        </authorList>
    </citation>
    <scope>NUCLEOTIDE SEQUENCE [LARGE SCALE GENOMIC DNA]</scope>
    <source>
        <strain evidence="2">cv. UFG-1</strain>
    </source>
</reference>
<gene>
    <name evidence="1" type="ORF">CDL12_11125</name>
</gene>
<dbReference type="OrthoDB" id="63379at2759"/>
<comment type="caution">
    <text evidence="1">The sequence shown here is derived from an EMBL/GenBank/DDBJ whole genome shotgun (WGS) entry which is preliminary data.</text>
</comment>
<dbReference type="EMBL" id="NKXS01001920">
    <property type="protein sequence ID" value="PIN16248.1"/>
    <property type="molecule type" value="Genomic_DNA"/>
</dbReference>